<dbReference type="AlphaFoldDB" id="A0A4R6QB10"/>
<organism evidence="1 2">
    <name type="scientific">Aminicella lysinilytica</name>
    <dbReference type="NCBI Taxonomy" id="433323"/>
    <lineage>
        <taxon>Bacteria</taxon>
        <taxon>Bacillati</taxon>
        <taxon>Bacillota</taxon>
        <taxon>Clostridia</taxon>
        <taxon>Peptostreptococcales</taxon>
        <taxon>Anaerovoracaceae</taxon>
        <taxon>Aminicella</taxon>
    </lineage>
</organism>
<name>A0A4R6QB10_9FIRM</name>
<dbReference type="Proteomes" id="UP000295500">
    <property type="component" value="Unassembled WGS sequence"/>
</dbReference>
<accession>A0A4R6QB10</accession>
<protein>
    <submittedName>
        <fullName evidence="1">Uncharacterized protein</fullName>
    </submittedName>
</protein>
<sequence length="323" mass="34076">MQIITGCTGAAHNFATDDAEINRMILGTSEIVLPTAQQLTAEMNGTNKVRIKAGSLLMQGRLAKTRSSEGYTEVELDSGTIGYYRYDLVVAEYYTTEETTTDTSGNEVTWTKEHIDLKAVKGTPDASQYLEPTITSGDIDSGQVNQMKLWGVKLNGINFDSLVDFRVITSSTALQLVTDAMTGIPEIATKAEADVNTAVTAGELEITNAKDNAIAAIMAAGGIDAYTKAQTDSLISGFKNITSTVINIPVASWDTTALTVTVACAGMTTDTTASSAIVSYDPATKDIFTAAGIFGSAQGDNTITFKCTTIPTAAVAVNVMVIK</sequence>
<evidence type="ECO:0000313" key="2">
    <source>
        <dbReference type="Proteomes" id="UP000295500"/>
    </source>
</evidence>
<dbReference type="RefSeq" id="WP_133527552.1">
    <property type="nucleotide sequence ID" value="NZ_SNXO01000002.1"/>
</dbReference>
<gene>
    <name evidence="1" type="ORF">EV211_10296</name>
</gene>
<comment type="caution">
    <text evidence="1">The sequence shown here is derived from an EMBL/GenBank/DDBJ whole genome shotgun (WGS) entry which is preliminary data.</text>
</comment>
<dbReference type="OrthoDB" id="2068370at2"/>
<dbReference type="EMBL" id="SNXO01000002">
    <property type="protein sequence ID" value="TDP59854.1"/>
    <property type="molecule type" value="Genomic_DNA"/>
</dbReference>
<proteinExistence type="predicted"/>
<reference evidence="1 2" key="1">
    <citation type="submission" date="2019-03" db="EMBL/GenBank/DDBJ databases">
        <title>Genomic Encyclopedia of Type Strains, Phase IV (KMG-IV): sequencing the most valuable type-strain genomes for metagenomic binning, comparative biology and taxonomic classification.</title>
        <authorList>
            <person name="Goeker M."/>
        </authorList>
    </citation>
    <scope>NUCLEOTIDE SEQUENCE [LARGE SCALE GENOMIC DNA]</scope>
    <source>
        <strain evidence="1 2">DSM 28287</strain>
    </source>
</reference>
<evidence type="ECO:0000313" key="1">
    <source>
        <dbReference type="EMBL" id="TDP59854.1"/>
    </source>
</evidence>
<keyword evidence="2" id="KW-1185">Reference proteome</keyword>